<dbReference type="InterPro" id="IPR010064">
    <property type="entry name" value="HK97-gp10_tail"/>
</dbReference>
<proteinExistence type="predicted"/>
<sequence>MIDMSVTIESNAGQLAYALKTKPENIKKGIKNGLDESADLGVRTMKAAHNPFSKTGETLRSIKSISTGEFSKSIGPMTDSDVPKFLENGTKPHYIIGRPYLSFKGKKGRVILGWNLINGTKPGVVRHPGTTPRPFVEPAYRTLKVMFSNIMAKNINSSFK</sequence>
<reference evidence="1" key="1">
    <citation type="submission" date="2019-08" db="EMBL/GenBank/DDBJ databases">
        <authorList>
            <person name="Kucharzyk K."/>
            <person name="Murdoch R.W."/>
            <person name="Higgins S."/>
            <person name="Loffler F."/>
        </authorList>
    </citation>
    <scope>NUCLEOTIDE SEQUENCE</scope>
</reference>
<evidence type="ECO:0000313" key="1">
    <source>
        <dbReference type="EMBL" id="MPL84556.1"/>
    </source>
</evidence>
<accession>A0A644UZQ5</accession>
<protein>
    <submittedName>
        <fullName evidence="1">Uncharacterized protein</fullName>
    </submittedName>
</protein>
<name>A0A644UZQ5_9ZZZZ</name>
<dbReference type="NCBIfam" id="TIGR01725">
    <property type="entry name" value="phge_HK97_gp10"/>
    <property type="match status" value="1"/>
</dbReference>
<organism evidence="1">
    <name type="scientific">bioreactor metagenome</name>
    <dbReference type="NCBI Taxonomy" id="1076179"/>
    <lineage>
        <taxon>unclassified sequences</taxon>
        <taxon>metagenomes</taxon>
        <taxon>ecological metagenomes</taxon>
    </lineage>
</organism>
<comment type="caution">
    <text evidence="1">The sequence shown here is derived from an EMBL/GenBank/DDBJ whole genome shotgun (WGS) entry which is preliminary data.</text>
</comment>
<dbReference type="AlphaFoldDB" id="A0A644UZQ5"/>
<dbReference type="EMBL" id="VSSQ01000191">
    <property type="protein sequence ID" value="MPL84556.1"/>
    <property type="molecule type" value="Genomic_DNA"/>
</dbReference>
<gene>
    <name evidence="1" type="ORF">SDC9_30521</name>
</gene>